<accession>A0AAQ4DJ95</accession>
<proteinExistence type="predicted"/>
<comment type="caution">
    <text evidence="1">The sequence shown here is derived from an EMBL/GenBank/DDBJ whole genome shotgun (WGS) entry which is preliminary data.</text>
</comment>
<sequence>MNEQNPKAKNEVLTEPVIKGCALEKPFVSMWDVISSLQGLLPKCKHDVGTYMHQCRQTFCRLFVQE</sequence>
<evidence type="ECO:0000313" key="1">
    <source>
        <dbReference type="EMBL" id="KAK8762535.1"/>
    </source>
</evidence>
<reference evidence="1 2" key="1">
    <citation type="journal article" date="2023" name="Arcadia Sci">
        <title>De novo assembly of a long-read Amblyomma americanum tick genome.</title>
        <authorList>
            <person name="Chou S."/>
            <person name="Poskanzer K.E."/>
            <person name="Rollins M."/>
            <person name="Thuy-Boun P.S."/>
        </authorList>
    </citation>
    <scope>NUCLEOTIDE SEQUENCE [LARGE SCALE GENOMIC DNA]</scope>
    <source>
        <strain evidence="1">F_SG_1</strain>
        <tissue evidence="1">Salivary glands</tissue>
    </source>
</reference>
<organism evidence="1 2">
    <name type="scientific">Amblyomma americanum</name>
    <name type="common">Lone star tick</name>
    <dbReference type="NCBI Taxonomy" id="6943"/>
    <lineage>
        <taxon>Eukaryota</taxon>
        <taxon>Metazoa</taxon>
        <taxon>Ecdysozoa</taxon>
        <taxon>Arthropoda</taxon>
        <taxon>Chelicerata</taxon>
        <taxon>Arachnida</taxon>
        <taxon>Acari</taxon>
        <taxon>Parasitiformes</taxon>
        <taxon>Ixodida</taxon>
        <taxon>Ixodoidea</taxon>
        <taxon>Ixodidae</taxon>
        <taxon>Amblyomminae</taxon>
        <taxon>Amblyomma</taxon>
    </lineage>
</organism>
<name>A0AAQ4DJ95_AMBAM</name>
<evidence type="ECO:0000313" key="2">
    <source>
        <dbReference type="Proteomes" id="UP001321473"/>
    </source>
</evidence>
<dbReference type="EMBL" id="JARKHS020030000">
    <property type="protein sequence ID" value="KAK8762535.1"/>
    <property type="molecule type" value="Genomic_DNA"/>
</dbReference>
<dbReference type="AlphaFoldDB" id="A0AAQ4DJ95"/>
<dbReference type="Proteomes" id="UP001321473">
    <property type="component" value="Unassembled WGS sequence"/>
</dbReference>
<protein>
    <submittedName>
        <fullName evidence="1">Uncharacterized protein</fullName>
    </submittedName>
</protein>
<keyword evidence="2" id="KW-1185">Reference proteome</keyword>
<gene>
    <name evidence="1" type="ORF">V5799_026201</name>
</gene>